<name>A0AAQ4DUK3_AMBAM</name>
<dbReference type="AlphaFoldDB" id="A0AAQ4DUK3"/>
<feature type="compositionally biased region" description="Basic and acidic residues" evidence="1">
    <location>
        <begin position="172"/>
        <end position="181"/>
    </location>
</feature>
<organism evidence="2 3">
    <name type="scientific">Amblyomma americanum</name>
    <name type="common">Lone star tick</name>
    <dbReference type="NCBI Taxonomy" id="6943"/>
    <lineage>
        <taxon>Eukaryota</taxon>
        <taxon>Metazoa</taxon>
        <taxon>Ecdysozoa</taxon>
        <taxon>Arthropoda</taxon>
        <taxon>Chelicerata</taxon>
        <taxon>Arachnida</taxon>
        <taxon>Acari</taxon>
        <taxon>Parasitiformes</taxon>
        <taxon>Ixodida</taxon>
        <taxon>Ixodoidea</taxon>
        <taxon>Ixodidae</taxon>
        <taxon>Amblyomminae</taxon>
        <taxon>Amblyomma</taxon>
    </lineage>
</organism>
<feature type="region of interest" description="Disordered" evidence="1">
    <location>
        <begin position="369"/>
        <end position="401"/>
    </location>
</feature>
<comment type="caution">
    <text evidence="2">The sequence shown here is derived from an EMBL/GenBank/DDBJ whole genome shotgun (WGS) entry which is preliminary data.</text>
</comment>
<evidence type="ECO:0000313" key="3">
    <source>
        <dbReference type="Proteomes" id="UP001321473"/>
    </source>
</evidence>
<evidence type="ECO:0000256" key="1">
    <source>
        <dbReference type="SAM" id="MobiDB-lite"/>
    </source>
</evidence>
<protein>
    <submittedName>
        <fullName evidence="2">Uncharacterized protein</fullName>
    </submittedName>
</protein>
<dbReference type="Proteomes" id="UP001321473">
    <property type="component" value="Unassembled WGS sequence"/>
</dbReference>
<reference evidence="2 3" key="1">
    <citation type="journal article" date="2023" name="Arcadia Sci">
        <title>De novo assembly of a long-read Amblyomma americanum tick genome.</title>
        <authorList>
            <person name="Chou S."/>
            <person name="Poskanzer K.E."/>
            <person name="Rollins M."/>
            <person name="Thuy-Boun P.S."/>
        </authorList>
    </citation>
    <scope>NUCLEOTIDE SEQUENCE [LARGE SCALE GENOMIC DNA]</scope>
    <source>
        <strain evidence="2">F_SG_1</strain>
        <tissue evidence="2">Salivary glands</tissue>
    </source>
</reference>
<feature type="region of interest" description="Disordered" evidence="1">
    <location>
        <begin position="166"/>
        <end position="185"/>
    </location>
</feature>
<dbReference type="EMBL" id="JARKHS020026650">
    <property type="protein sequence ID" value="KAK8766143.1"/>
    <property type="molecule type" value="Genomic_DNA"/>
</dbReference>
<keyword evidence="3" id="KW-1185">Reference proteome</keyword>
<sequence>MTMPLSPEKQLRPVSLKEVDPLLILSQVQEFKKSALETARRGSYGYTPIPRCSATPSSIHSASEITYELQNLWEAFQQTYNSEEAPQHLPTVYGGANSFQQNPDVSPQWLQSQRSFPLCSSNVTESLMDIPPPNFPQSECIASLEERFLDVPNDSTCHVDQTMKYEAQSSSDEQRSMDKMESPSQNNLSFEFIDPDVYHSNPIYACASNRAQASSGQDPHDIQWNIGRLDLLPLTTDNVTACEALKPGPVAQERNTEASFGGDFLECSGSIRDKQRQNELFSREKGISFDDECREILSEEWVRRRESLLIRRSLLEDELQLKDLETKQMNRITHAGHEIGPMWCSSEPSELQVEEEAVANVIPVTQWLDEERPPDDFEPETEVSMNRVLPAPQKPQRCMLN</sequence>
<proteinExistence type="predicted"/>
<accession>A0AAQ4DUK3</accession>
<gene>
    <name evidence="2" type="ORF">V5799_007077</name>
</gene>
<evidence type="ECO:0000313" key="2">
    <source>
        <dbReference type="EMBL" id="KAK8766143.1"/>
    </source>
</evidence>